<dbReference type="InterPro" id="IPR052900">
    <property type="entry name" value="Phospholipid_Metab_Enz"/>
</dbReference>
<dbReference type="Gene3D" id="2.60.40.380">
    <property type="entry name" value="Purple acid phosphatase-like, N-terminal"/>
    <property type="match status" value="1"/>
</dbReference>
<dbReference type="InterPro" id="IPR032093">
    <property type="entry name" value="PhoD_N"/>
</dbReference>
<evidence type="ECO:0000313" key="4">
    <source>
        <dbReference type="Proteomes" id="UP000638648"/>
    </source>
</evidence>
<dbReference type="PANTHER" id="PTHR43606">
    <property type="entry name" value="PHOSPHATASE, PUTATIVE (AFU_ORTHOLOGUE AFUA_6G08710)-RELATED"/>
    <property type="match status" value="1"/>
</dbReference>
<comment type="caution">
    <text evidence="3">The sequence shown here is derived from an EMBL/GenBank/DDBJ whole genome shotgun (WGS) entry which is preliminary data.</text>
</comment>
<evidence type="ECO:0000259" key="2">
    <source>
        <dbReference type="Pfam" id="PF16655"/>
    </source>
</evidence>
<dbReference type="InterPro" id="IPR018946">
    <property type="entry name" value="PhoD-like_MPP"/>
</dbReference>
<feature type="domain" description="Phospholipase D N-terminal" evidence="2">
    <location>
        <begin position="59"/>
        <end position="154"/>
    </location>
</feature>
<dbReference type="InterPro" id="IPR038607">
    <property type="entry name" value="PhoD-like_sf"/>
</dbReference>
<organism evidence="3 4">
    <name type="scientific">Actinopolymorpha pittospori</name>
    <dbReference type="NCBI Taxonomy" id="648752"/>
    <lineage>
        <taxon>Bacteria</taxon>
        <taxon>Bacillati</taxon>
        <taxon>Actinomycetota</taxon>
        <taxon>Actinomycetes</taxon>
        <taxon>Propionibacteriales</taxon>
        <taxon>Actinopolymorphaceae</taxon>
        <taxon>Actinopolymorpha</taxon>
    </lineage>
</organism>
<dbReference type="Proteomes" id="UP000638648">
    <property type="component" value="Unassembled WGS sequence"/>
</dbReference>
<dbReference type="AlphaFoldDB" id="A0A927N5I4"/>
<dbReference type="Pfam" id="PF16655">
    <property type="entry name" value="PhoD_N"/>
    <property type="match status" value="1"/>
</dbReference>
<dbReference type="PROSITE" id="PS51318">
    <property type="entry name" value="TAT"/>
    <property type="match status" value="1"/>
</dbReference>
<feature type="domain" description="PhoD-like phosphatase metallophosphatase" evidence="1">
    <location>
        <begin position="168"/>
        <end position="505"/>
    </location>
</feature>
<reference evidence="3" key="1">
    <citation type="submission" date="2020-10" db="EMBL/GenBank/DDBJ databases">
        <title>Sequencing the genomes of 1000 actinobacteria strains.</title>
        <authorList>
            <person name="Klenk H.-P."/>
        </authorList>
    </citation>
    <scope>NUCLEOTIDE SEQUENCE</scope>
    <source>
        <strain evidence="3">DSM 45354</strain>
    </source>
</reference>
<dbReference type="EC" id="3.1.3.1" evidence="3"/>
<dbReference type="SUPFAM" id="SSF56300">
    <property type="entry name" value="Metallo-dependent phosphatases"/>
    <property type="match status" value="1"/>
</dbReference>
<keyword evidence="4" id="KW-1185">Reference proteome</keyword>
<dbReference type="RefSeq" id="WP_192755526.1">
    <property type="nucleotide sequence ID" value="NZ_BAABJL010000194.1"/>
</dbReference>
<dbReference type="CDD" id="cd07389">
    <property type="entry name" value="MPP_PhoD"/>
    <property type="match status" value="1"/>
</dbReference>
<dbReference type="Gene3D" id="3.60.21.70">
    <property type="entry name" value="PhoD-like phosphatase"/>
    <property type="match status" value="1"/>
</dbReference>
<dbReference type="Pfam" id="PF09423">
    <property type="entry name" value="PhoD"/>
    <property type="match status" value="1"/>
</dbReference>
<dbReference type="EMBL" id="JADBEM010000001">
    <property type="protein sequence ID" value="MBE1612489.1"/>
    <property type="molecule type" value="Genomic_DNA"/>
</dbReference>
<sequence length="536" mass="59350">MGHGNTEKSAGLSRRGVLTWGAGALAVGAAGKYIGSPSAYASPGSVTSTPAGLQDPFGLGVASGDPLPDGVVLWTRVAPKPLDMFGGMPWQDVSVEWEVATDERFRRVVRRGRATARPEYTHSVHVDARGLQPGHEYFYRFRTGAEISPVGRTKAAPAPGQRVDRLNFAFASCQAWHSGFYTAYQHMADEDIDLVVFLGDYIYESGMNATGGARNVPVDERFIGQALTLDDYRNLYSIYKVDPNLQAAHARAPWIVTPDDHEVVNDYANLHEWSGMSELDFGVQRANAYRAYWEHMPLRQQPTGRDLQLYRRLSFGDLATFFVMDGRQYRSTHACNDHGTAVIGCEERLDPSRTMLGFEQEGWLLDGLGHSRTTWNVLANQVVMTRYKLNDDGTAYHHDLWDGYAPARDRLLQGIVERRVSNPVVITGDNHNNMAADVFLDGEDPTSPVVASEFLGTSIASGGDGADQSAAGENLLRLNPQMAFTNYQRGYVRCTLDRQTWRSDYRVVPYITRTGAPVSTRASFVVENGRRGLQTI</sequence>
<evidence type="ECO:0000259" key="1">
    <source>
        <dbReference type="Pfam" id="PF09423"/>
    </source>
</evidence>
<dbReference type="PANTHER" id="PTHR43606:SF2">
    <property type="entry name" value="ALKALINE PHOSPHATASE FAMILY PROTEIN (AFU_ORTHOLOGUE AFUA_5G03860)"/>
    <property type="match status" value="1"/>
</dbReference>
<accession>A0A927N5I4</accession>
<evidence type="ECO:0000313" key="3">
    <source>
        <dbReference type="EMBL" id="MBE1612489.1"/>
    </source>
</evidence>
<gene>
    <name evidence="3" type="ORF">HEB94_009337</name>
</gene>
<name>A0A927N5I4_9ACTN</name>
<keyword evidence="3" id="KW-0378">Hydrolase</keyword>
<dbReference type="GO" id="GO:0004035">
    <property type="term" value="F:alkaline phosphatase activity"/>
    <property type="evidence" value="ECO:0007669"/>
    <property type="project" value="UniProtKB-EC"/>
</dbReference>
<dbReference type="InterPro" id="IPR029052">
    <property type="entry name" value="Metallo-depent_PP-like"/>
</dbReference>
<protein>
    <submittedName>
        <fullName evidence="3">Alkaline phosphatase D</fullName>
        <ecNumber evidence="3">3.1.3.1</ecNumber>
    </submittedName>
</protein>
<dbReference type="InterPro" id="IPR006311">
    <property type="entry name" value="TAT_signal"/>
</dbReference>
<proteinExistence type="predicted"/>